<gene>
    <name evidence="3" type="ORF">NECAME_08969</name>
</gene>
<accession>W2TFX0</accession>
<dbReference type="STRING" id="51031.W2TFX0"/>
<evidence type="ECO:0000259" key="2">
    <source>
        <dbReference type="PROSITE" id="PS50003"/>
    </source>
</evidence>
<dbReference type="InterPro" id="IPR001849">
    <property type="entry name" value="PH_domain"/>
</dbReference>
<keyword evidence="1" id="KW-0597">Phosphoprotein</keyword>
<evidence type="ECO:0000313" key="3">
    <source>
        <dbReference type="EMBL" id="ETN80728.1"/>
    </source>
</evidence>
<name>W2TFX0_NECAM</name>
<evidence type="ECO:0000313" key="4">
    <source>
        <dbReference type="Proteomes" id="UP000053676"/>
    </source>
</evidence>
<sequence>MTLDDLEGRLVEITYLNTMALVERSLLNARSVISRCTEQSFAQIYRSFRVYNPAKLGNYSIKGGCSAAGQRCRQCGVIAHDKCIVNITWPCDSRTAMAPHMIQEYSLPPTPLKSYADQQNTVARSETMLSDFGEGNGGRTLTIGHGLVSSSRTTPLHQGYLSKKGAKFKLWAPRWFELEANSHKMYYYESEHDMECRGYIDLCDVGSVEVENSGSKAILEVIFPI</sequence>
<dbReference type="InterPro" id="IPR011993">
    <property type="entry name" value="PH-like_dom_sf"/>
</dbReference>
<dbReference type="PROSITE" id="PS50003">
    <property type="entry name" value="PH_DOMAIN"/>
    <property type="match status" value="1"/>
</dbReference>
<dbReference type="Gene3D" id="2.30.29.30">
    <property type="entry name" value="Pleckstrin-homology domain (PH domain)/Phosphotyrosine-binding domain (PTB)"/>
    <property type="match status" value="1"/>
</dbReference>
<dbReference type="SUPFAM" id="SSF57889">
    <property type="entry name" value="Cysteine-rich domain"/>
    <property type="match status" value="1"/>
</dbReference>
<feature type="non-terminal residue" evidence="3">
    <location>
        <position position="225"/>
    </location>
</feature>
<organism evidence="3 4">
    <name type="scientific">Necator americanus</name>
    <name type="common">Human hookworm</name>
    <dbReference type="NCBI Taxonomy" id="51031"/>
    <lineage>
        <taxon>Eukaryota</taxon>
        <taxon>Metazoa</taxon>
        <taxon>Ecdysozoa</taxon>
        <taxon>Nematoda</taxon>
        <taxon>Chromadorea</taxon>
        <taxon>Rhabditida</taxon>
        <taxon>Rhabditina</taxon>
        <taxon>Rhabditomorpha</taxon>
        <taxon>Strongyloidea</taxon>
        <taxon>Ancylostomatidae</taxon>
        <taxon>Bunostominae</taxon>
        <taxon>Necator</taxon>
    </lineage>
</organism>
<dbReference type="KEGG" id="nai:NECAME_08969"/>
<evidence type="ECO:0000256" key="1">
    <source>
        <dbReference type="ARBA" id="ARBA00022553"/>
    </source>
</evidence>
<dbReference type="Proteomes" id="UP000053676">
    <property type="component" value="Unassembled WGS sequence"/>
</dbReference>
<dbReference type="AlphaFoldDB" id="W2TFX0"/>
<keyword evidence="4" id="KW-1185">Reference proteome</keyword>
<feature type="domain" description="PH" evidence="2">
    <location>
        <begin position="154"/>
        <end position="225"/>
    </location>
</feature>
<dbReference type="CDD" id="cd00029">
    <property type="entry name" value="C1"/>
    <property type="match status" value="1"/>
</dbReference>
<reference evidence="4" key="1">
    <citation type="journal article" date="2014" name="Nat. Genet.">
        <title>Genome of the human hookworm Necator americanus.</title>
        <authorList>
            <person name="Tang Y.T."/>
            <person name="Gao X."/>
            <person name="Rosa B.A."/>
            <person name="Abubucker S."/>
            <person name="Hallsworth-Pepin K."/>
            <person name="Martin J."/>
            <person name="Tyagi R."/>
            <person name="Heizer E."/>
            <person name="Zhang X."/>
            <person name="Bhonagiri-Palsikar V."/>
            <person name="Minx P."/>
            <person name="Warren W.C."/>
            <person name="Wang Q."/>
            <person name="Zhan B."/>
            <person name="Hotez P.J."/>
            <person name="Sternberg P.W."/>
            <person name="Dougall A."/>
            <person name="Gaze S.T."/>
            <person name="Mulvenna J."/>
            <person name="Sotillo J."/>
            <person name="Ranganathan S."/>
            <person name="Rabelo E.M."/>
            <person name="Wilson R.K."/>
            <person name="Felgner P.L."/>
            <person name="Bethony J."/>
            <person name="Hawdon J.M."/>
            <person name="Gasser R.B."/>
            <person name="Loukas A."/>
            <person name="Mitreva M."/>
        </authorList>
    </citation>
    <scope>NUCLEOTIDE SEQUENCE [LARGE SCALE GENOMIC DNA]</scope>
</reference>
<dbReference type="EMBL" id="KI658976">
    <property type="protein sequence ID" value="ETN80728.1"/>
    <property type="molecule type" value="Genomic_DNA"/>
</dbReference>
<proteinExistence type="predicted"/>
<dbReference type="OrthoDB" id="74314at2759"/>
<dbReference type="InterPro" id="IPR046349">
    <property type="entry name" value="C1-like_sf"/>
</dbReference>
<protein>
    <recommendedName>
        <fullName evidence="2">PH domain-containing protein</fullName>
    </recommendedName>
</protein>
<dbReference type="Pfam" id="PF00169">
    <property type="entry name" value="PH"/>
    <property type="match status" value="1"/>
</dbReference>
<dbReference type="SUPFAM" id="SSF50729">
    <property type="entry name" value="PH domain-like"/>
    <property type="match status" value="1"/>
</dbReference>